<comment type="caution">
    <text evidence="7">The sequence shown here is derived from an EMBL/GenBank/DDBJ whole genome shotgun (WGS) entry which is preliminary data.</text>
</comment>
<reference evidence="7 8" key="1">
    <citation type="submission" date="2024-07" db="EMBL/GenBank/DDBJ databases">
        <title>Section-level genome sequencing and comparative genomics of Aspergillus sections Usti and Cavernicolus.</title>
        <authorList>
            <consortium name="Lawrence Berkeley National Laboratory"/>
            <person name="Nybo J.L."/>
            <person name="Vesth T.C."/>
            <person name="Theobald S."/>
            <person name="Frisvad J.C."/>
            <person name="Larsen T.O."/>
            <person name="Kjaerboelling I."/>
            <person name="Rothschild-Mancinelli K."/>
            <person name="Lyhne E.K."/>
            <person name="Kogle M.E."/>
            <person name="Barry K."/>
            <person name="Clum A."/>
            <person name="Na H."/>
            <person name="Ledsgaard L."/>
            <person name="Lin J."/>
            <person name="Lipzen A."/>
            <person name="Kuo A."/>
            <person name="Riley R."/>
            <person name="Mondo S."/>
            <person name="Labutti K."/>
            <person name="Haridas S."/>
            <person name="Pangalinan J."/>
            <person name="Salamov A.A."/>
            <person name="Simmons B.A."/>
            <person name="Magnuson J.K."/>
            <person name="Chen J."/>
            <person name="Drula E."/>
            <person name="Henrissat B."/>
            <person name="Wiebenga A."/>
            <person name="Lubbers R.J."/>
            <person name="Gomes A.C."/>
            <person name="Makela M.R."/>
            <person name="Stajich J."/>
            <person name="Grigoriev I.V."/>
            <person name="Mortensen U.H."/>
            <person name="De Vries R.P."/>
            <person name="Baker S.E."/>
            <person name="Andersen M.R."/>
        </authorList>
    </citation>
    <scope>NUCLEOTIDE SEQUENCE [LARGE SCALE GENOMIC DNA]</scope>
    <source>
        <strain evidence="7 8">CBS 123904</strain>
    </source>
</reference>
<evidence type="ECO:0000256" key="5">
    <source>
        <dbReference type="SAM" id="Phobius"/>
    </source>
</evidence>
<dbReference type="Pfam" id="PF12796">
    <property type="entry name" value="Ank_2"/>
    <property type="match status" value="3"/>
</dbReference>
<feature type="compositionally biased region" description="Basic and acidic residues" evidence="4">
    <location>
        <begin position="847"/>
        <end position="868"/>
    </location>
</feature>
<dbReference type="InterPro" id="IPR051165">
    <property type="entry name" value="Multifunctional_ANK_Repeat"/>
</dbReference>
<feature type="repeat" description="ANK" evidence="3">
    <location>
        <begin position="282"/>
        <end position="314"/>
    </location>
</feature>
<evidence type="ECO:0000256" key="4">
    <source>
        <dbReference type="SAM" id="MobiDB-lite"/>
    </source>
</evidence>
<evidence type="ECO:0000313" key="8">
    <source>
        <dbReference type="Proteomes" id="UP001610446"/>
    </source>
</evidence>
<keyword evidence="8" id="KW-1185">Reference proteome</keyword>
<dbReference type="InterPro" id="IPR036770">
    <property type="entry name" value="Ankyrin_rpt-contain_sf"/>
</dbReference>
<feature type="region of interest" description="Disordered" evidence="4">
    <location>
        <begin position="818"/>
        <end position="837"/>
    </location>
</feature>
<keyword evidence="5" id="KW-0812">Transmembrane</keyword>
<feature type="repeat" description="ANK" evidence="3">
    <location>
        <begin position="687"/>
        <end position="719"/>
    </location>
</feature>
<keyword evidence="2 3" id="KW-0040">ANK repeat</keyword>
<keyword evidence="5" id="KW-0472">Membrane</keyword>
<dbReference type="InterPro" id="IPR054471">
    <property type="entry name" value="GPIID_WHD"/>
</dbReference>
<dbReference type="Pfam" id="PF00023">
    <property type="entry name" value="Ank"/>
    <property type="match status" value="1"/>
</dbReference>
<feature type="repeat" description="ANK" evidence="3">
    <location>
        <begin position="422"/>
        <end position="454"/>
    </location>
</feature>
<dbReference type="InterPro" id="IPR002110">
    <property type="entry name" value="Ankyrin_rpt"/>
</dbReference>
<evidence type="ECO:0000259" key="6">
    <source>
        <dbReference type="Pfam" id="PF22939"/>
    </source>
</evidence>
<dbReference type="Gene3D" id="1.25.40.20">
    <property type="entry name" value="Ankyrin repeat-containing domain"/>
    <property type="match status" value="4"/>
</dbReference>
<feature type="region of interest" description="Disordered" evidence="4">
    <location>
        <begin position="842"/>
        <end position="877"/>
    </location>
</feature>
<evidence type="ECO:0000256" key="1">
    <source>
        <dbReference type="ARBA" id="ARBA00022737"/>
    </source>
</evidence>
<keyword evidence="5" id="KW-1133">Transmembrane helix</keyword>
<feature type="repeat" description="ANK" evidence="3">
    <location>
        <begin position="249"/>
        <end position="281"/>
    </location>
</feature>
<accession>A0ABR4JWT1</accession>
<dbReference type="PROSITE" id="PS50297">
    <property type="entry name" value="ANK_REP_REGION"/>
    <property type="match status" value="6"/>
</dbReference>
<name>A0ABR4JWT1_9EURO</name>
<dbReference type="PANTHER" id="PTHR24123">
    <property type="entry name" value="ANKYRIN REPEAT-CONTAINING"/>
    <property type="match status" value="1"/>
</dbReference>
<organism evidence="7 8">
    <name type="scientific">Aspergillus pseudoustus</name>
    <dbReference type="NCBI Taxonomy" id="1810923"/>
    <lineage>
        <taxon>Eukaryota</taxon>
        <taxon>Fungi</taxon>
        <taxon>Dikarya</taxon>
        <taxon>Ascomycota</taxon>
        <taxon>Pezizomycotina</taxon>
        <taxon>Eurotiomycetes</taxon>
        <taxon>Eurotiomycetidae</taxon>
        <taxon>Eurotiales</taxon>
        <taxon>Aspergillaceae</taxon>
        <taxon>Aspergillus</taxon>
        <taxon>Aspergillus subgen. Nidulantes</taxon>
    </lineage>
</organism>
<feature type="repeat" description="ANK" evidence="3">
    <location>
        <begin position="524"/>
        <end position="556"/>
    </location>
</feature>
<protein>
    <submittedName>
        <fullName evidence="7">Ankyrin repeat-containing domain protein</fullName>
    </submittedName>
</protein>
<gene>
    <name evidence="7" type="ORF">BJY01DRAFT_214928</name>
</gene>
<evidence type="ECO:0000256" key="2">
    <source>
        <dbReference type="ARBA" id="ARBA00023043"/>
    </source>
</evidence>
<feature type="transmembrane region" description="Helical" evidence="5">
    <location>
        <begin position="898"/>
        <end position="916"/>
    </location>
</feature>
<dbReference type="PANTHER" id="PTHR24123:SF33">
    <property type="entry name" value="PROTEIN HOS4"/>
    <property type="match status" value="1"/>
</dbReference>
<dbReference type="Pfam" id="PF13857">
    <property type="entry name" value="Ank_5"/>
    <property type="match status" value="1"/>
</dbReference>
<proteinExistence type="predicted"/>
<dbReference type="PROSITE" id="PS50088">
    <property type="entry name" value="ANK_REPEAT"/>
    <property type="match status" value="8"/>
</dbReference>
<keyword evidence="1" id="KW-0677">Repeat</keyword>
<evidence type="ECO:0000256" key="3">
    <source>
        <dbReference type="PROSITE-ProRule" id="PRU00023"/>
    </source>
</evidence>
<feature type="repeat" description="ANK" evidence="3">
    <location>
        <begin position="654"/>
        <end position="686"/>
    </location>
</feature>
<dbReference type="Proteomes" id="UP001610446">
    <property type="component" value="Unassembled WGS sequence"/>
</dbReference>
<feature type="domain" description="GPI inositol-deacylase winged helix" evidence="6">
    <location>
        <begin position="67"/>
        <end position="144"/>
    </location>
</feature>
<feature type="repeat" description="ANK" evidence="3">
    <location>
        <begin position="456"/>
        <end position="488"/>
    </location>
</feature>
<dbReference type="EMBL" id="JBFXLU010000080">
    <property type="protein sequence ID" value="KAL2844495.1"/>
    <property type="molecule type" value="Genomic_DNA"/>
</dbReference>
<dbReference type="PRINTS" id="PR01415">
    <property type="entry name" value="ANKYRIN"/>
</dbReference>
<feature type="compositionally biased region" description="Low complexity" evidence="4">
    <location>
        <begin position="823"/>
        <end position="837"/>
    </location>
</feature>
<dbReference type="SUPFAM" id="SSF48403">
    <property type="entry name" value="Ankyrin repeat"/>
    <property type="match status" value="2"/>
</dbReference>
<dbReference type="SMART" id="SM00248">
    <property type="entry name" value="ANK"/>
    <property type="match status" value="13"/>
</dbReference>
<dbReference type="Pfam" id="PF22939">
    <property type="entry name" value="WHD_GPIID"/>
    <property type="match status" value="1"/>
</dbReference>
<sequence length="917" mass="100701">MKDGLMDKILDTVVKKNGGMFLLAKFNMDTLESKLSIKQVMLALQTLPEELDGTYTDAMTRISDLPAKTKETVMEFLRWVVFAEQPLHERAIEHALAVEEGKDDIDDDNIIRARILANKCAGLVHFDESDCIRLVHYSAENYFSQHRERWFPGGSPKLTSACLSYLQFDIFKTGPCSGQDEEAELDQRLERYPFLRYAAMSWGKHLRSEPTDALDAQAISLLTHPRCLAAVTQALWYLDDQSKMSWDAKDGSPIHLATHFGLQHLVDELIKRGYDPDLRDINGTTPLTLAAMRGNRGIVETLLKAGAAINSVDNGGRTPLLRAMTWDRLEITQLLLEQKGIDINLGHERWSYLTPLIFAAAVGSVDEVNLLLAKPEIEVNKPCSNPTEGTTALIYAALRGQANAVTALLAHPDIDVDSTDSNGTTALTYACERGYHTIAEDLLDKGANTEVLQIASKGTAIMRAIDHNQISTVKLLIERGANLHHKDIFDRGVLHSAAVNRRAEVLRILLARDPTLDVNMRDAHGKTTLHDIARFGDVETIEVLLAHGGDPTIKDNHGRTPMRVAREMNLPHVLEMFRAARAQQKLDANGRTNSGLQRTETGSILTGSKRTDTNGSMTGTLPLWSLANSKQLEELKEALPNASLYEINLTEPDMGQNALHYATADGNVEMVKLLLDNGADIHYPSRYGWTPLHIAVMYRQWEAAEVLLDAGADMTIKDGWGSVPLAAADIVQGSVGLLLIERGAPLDRSGVNLDAYLNLAARGGYEGAARKLVAAGADVWGKQNGGKSPYTIAKENGHEELAKIILQLAPRPSASDQFEMESSADSATSVATDATDVTVSTNATSVVEHEEKEAERVESIAEREEPAARPEPAPADIAPTAVQVPKLKRADTFLSRHLYTLVWILVLITATTVARLY</sequence>
<evidence type="ECO:0000313" key="7">
    <source>
        <dbReference type="EMBL" id="KAL2844495.1"/>
    </source>
</evidence>
<feature type="repeat" description="ANK" evidence="3">
    <location>
        <begin position="388"/>
        <end position="421"/>
    </location>
</feature>